<comment type="caution">
    <text evidence="2">The sequence shown here is derived from an EMBL/GenBank/DDBJ whole genome shotgun (WGS) entry which is preliminary data.</text>
</comment>
<evidence type="ECO:0000313" key="2">
    <source>
        <dbReference type="EMBL" id="MXP23385.1"/>
    </source>
</evidence>
<dbReference type="InterPro" id="IPR010753">
    <property type="entry name" value="DUF1330"/>
</dbReference>
<dbReference type="EMBL" id="WMBR01000005">
    <property type="protein sequence ID" value="MXP23385.1"/>
    <property type="molecule type" value="Genomic_DNA"/>
</dbReference>
<dbReference type="Pfam" id="PF07045">
    <property type="entry name" value="DUF1330"/>
    <property type="match status" value="1"/>
</dbReference>
<dbReference type="SUPFAM" id="SSF54909">
    <property type="entry name" value="Dimeric alpha+beta barrel"/>
    <property type="match status" value="1"/>
</dbReference>
<feature type="domain" description="DUF1330" evidence="1">
    <location>
        <begin position="60"/>
        <end position="135"/>
    </location>
</feature>
<name>A0A6L7GXL5_9ACTN</name>
<evidence type="ECO:0000259" key="1">
    <source>
        <dbReference type="Pfam" id="PF07045"/>
    </source>
</evidence>
<dbReference type="Gene3D" id="3.30.70.100">
    <property type="match status" value="1"/>
</dbReference>
<dbReference type="Proteomes" id="UP000475545">
    <property type="component" value="Unassembled WGS sequence"/>
</dbReference>
<dbReference type="RefSeq" id="WP_160903552.1">
    <property type="nucleotide sequence ID" value="NZ_CP102850.1"/>
</dbReference>
<organism evidence="2 3">
    <name type="scientific">Gordonia mangrovi</name>
    <dbReference type="NCBI Taxonomy" id="2665643"/>
    <lineage>
        <taxon>Bacteria</taxon>
        <taxon>Bacillati</taxon>
        <taxon>Actinomycetota</taxon>
        <taxon>Actinomycetes</taxon>
        <taxon>Mycobacteriales</taxon>
        <taxon>Gordoniaceae</taxon>
        <taxon>Gordonia</taxon>
    </lineage>
</organism>
<gene>
    <name evidence="2" type="ORF">GIY30_18770</name>
</gene>
<reference evidence="2 3" key="1">
    <citation type="submission" date="2019-11" db="EMBL/GenBank/DDBJ databases">
        <title>Gordonia sp. nov., a novel actinobacterium isolated from mangrove soil in Hainan.</title>
        <authorList>
            <person name="Huang X."/>
            <person name="Xie Y."/>
            <person name="Chu X."/>
            <person name="Xiao K."/>
        </authorList>
    </citation>
    <scope>NUCLEOTIDE SEQUENCE [LARGE SCALE GENOMIC DNA]</scope>
    <source>
        <strain evidence="2 3">HNM0687</strain>
    </source>
</reference>
<dbReference type="PANTHER" id="PTHR40257:SF1">
    <property type="entry name" value="DUF1330 DOMAIN-CONTAINING PROTEIN"/>
    <property type="match status" value="1"/>
</dbReference>
<keyword evidence="3" id="KW-1185">Reference proteome</keyword>
<sequence length="145" mass="16063">MSTDLPPADRRTVDPRRHQLAEVIQLPADQPITMLNLLRYRDVADYSAADDLAPEHPISGEQAYRRYGAAAMPHIEKAGAEVVYHGDCGPTVIGPPDENWDSILLVRYPSPKAFLDMIPDPEYQSLSRHRTAALADSRLIATTTS</sequence>
<dbReference type="AlphaFoldDB" id="A0A6L7GXL5"/>
<accession>A0A6L7GXL5</accession>
<dbReference type="InterPro" id="IPR011008">
    <property type="entry name" value="Dimeric_a/b-barrel"/>
</dbReference>
<proteinExistence type="predicted"/>
<evidence type="ECO:0000313" key="3">
    <source>
        <dbReference type="Proteomes" id="UP000475545"/>
    </source>
</evidence>
<dbReference type="PANTHER" id="PTHR40257">
    <property type="match status" value="1"/>
</dbReference>
<protein>
    <submittedName>
        <fullName evidence="2">DUF1330 domain-containing protein</fullName>
    </submittedName>
</protein>